<protein>
    <recommendedName>
        <fullName evidence="2">(S)-2-hydroxy-acid oxidase</fullName>
        <ecNumber evidence="2">1.1.3.15</ecNumber>
    </recommendedName>
</protein>
<dbReference type="Gene3D" id="1.10.540.10">
    <property type="entry name" value="Acyl-CoA dehydrogenase/oxidase, N-terminal domain"/>
    <property type="match status" value="1"/>
</dbReference>
<dbReference type="PANTHER" id="PTHR10578:SF149">
    <property type="entry name" value="2-HYDROXYACID OXIDASE 2"/>
    <property type="match status" value="1"/>
</dbReference>
<sequence length="911" mass="102901">MSNKFISVKDFENYAVSTLPRTVLGYYQSGACDEYTLSINNKAFNKLRIVPRMLRDVRNRDLSITVQGDRVNVPIGISPCAMHKMAHEDGECASARAAGKHGTIFILSTLSTCSLEEVATAAPNTVKWFQLYIYKDKALTTSLIRRAEKAGYKALVLTVDAPVFGIRYKDIKNNFSLPSWLKLGNFSKELSEINQTNGSGLTKYVMSLFDDRLVWDDIKWLKRSLHLLLYSESDIHILLFSITDLPIIVKGILSAADAKIAADLGCDGVFVSNHGGRQLDTSPATIEVLPSITREVGHRVDIYLDCGIRHGTDVFKALALGAKMVFLAQPILWGLTYDGQKGAEDVFGIVINEFDNTMALAEITMWSVINRRVFFRKLERQLIVRCTSTNNSYGLNKIKPIPVPDIVRKPPRLPFLKSIYAGQYDIEVLTYPETLNLERFKDLESRVQQVQHNCTKIDTVRQLGLFGMNAPYPCSGLNLSDTEIARVFEHFDSNTFKSVFDHTLCIDIIKTFGTPNQKSKYLPLLASGAVCSLHIDTVTGKLLPNESWELTGSVKNSTDVFLLFVIGNKAYIVEKDKTFVNGENLELRQAVVTPDDIMENVNLTKIMHKGKLYTCSLLTTSLKRVVQSTIQSIIPKTRLNLKLREYDSVLKILAKSLINIYTLESMIYLTTWMTDGFDDPDIELESASIQLFARQTVNNILIDLKMINGRNSINEQFLSLCNEVEDLVESLEGSMKLANFISSRGVEFFNKSEYKENVSFLTTVYRNIMMKKNKPSLKYDLKQFLHPALKHAANFLEYDVLKFQFIINQCHDAGQLNTDNQMLMERLSTVIIYIYAMTAVIGRASRSYCTGIRFCDYEMNTGETVVRESCALLKPILEELMSGKYIATDSVYESFADQLLVNNINREQIET</sequence>
<feature type="domain" description="FMN hydroxy acid dehydrogenase" evidence="8">
    <location>
        <begin position="1"/>
        <end position="379"/>
    </location>
</feature>
<dbReference type="GO" id="GO:0010181">
    <property type="term" value="F:FMN binding"/>
    <property type="evidence" value="ECO:0007669"/>
    <property type="project" value="InterPro"/>
</dbReference>
<dbReference type="InterPro" id="IPR008259">
    <property type="entry name" value="FMN_hydac_DH_AS"/>
</dbReference>
<name>A0A6G0TDS7_APHGL</name>
<evidence type="ECO:0000256" key="3">
    <source>
        <dbReference type="ARBA" id="ARBA00022946"/>
    </source>
</evidence>
<evidence type="ECO:0000313" key="10">
    <source>
        <dbReference type="Proteomes" id="UP000475862"/>
    </source>
</evidence>
<dbReference type="PROSITE" id="PS51349">
    <property type="entry name" value="FMN_HYDROXY_ACID_DH_2"/>
    <property type="match status" value="1"/>
</dbReference>
<dbReference type="GO" id="GO:0050660">
    <property type="term" value="F:flavin adenine dinucleotide binding"/>
    <property type="evidence" value="ECO:0007669"/>
    <property type="project" value="InterPro"/>
</dbReference>
<comment type="catalytic activity">
    <reaction evidence="6">
        <text>a (2S)-2-hydroxycarboxylate + O2 = a 2-oxocarboxylate + H2O2</text>
        <dbReference type="Rhea" id="RHEA:16789"/>
        <dbReference type="ChEBI" id="CHEBI:15379"/>
        <dbReference type="ChEBI" id="CHEBI:16240"/>
        <dbReference type="ChEBI" id="CHEBI:35179"/>
        <dbReference type="ChEBI" id="CHEBI:58123"/>
        <dbReference type="EC" id="1.1.3.15"/>
    </reaction>
    <physiologicalReaction direction="left-to-right" evidence="6">
        <dbReference type="Rhea" id="RHEA:16790"/>
    </physiologicalReaction>
</comment>
<dbReference type="InterPro" id="IPR013786">
    <property type="entry name" value="AcylCoA_DH/ox_N"/>
</dbReference>
<dbReference type="InterPro" id="IPR037069">
    <property type="entry name" value="AcylCoA_DH/ox_N_sf"/>
</dbReference>
<evidence type="ECO:0000313" key="9">
    <source>
        <dbReference type="EMBL" id="KAE9531312.1"/>
    </source>
</evidence>
<dbReference type="GO" id="GO:0005782">
    <property type="term" value="C:peroxisomal matrix"/>
    <property type="evidence" value="ECO:0007669"/>
    <property type="project" value="TreeGrafter"/>
</dbReference>
<dbReference type="OrthoDB" id="354at2759"/>
<evidence type="ECO:0000256" key="7">
    <source>
        <dbReference type="ARBA" id="ARBA00029327"/>
    </source>
</evidence>
<keyword evidence="4" id="KW-0560">Oxidoreductase</keyword>
<dbReference type="Gene3D" id="3.20.20.70">
    <property type="entry name" value="Aldolase class I"/>
    <property type="match status" value="1"/>
</dbReference>
<dbReference type="InterPro" id="IPR013785">
    <property type="entry name" value="Aldolase_TIM"/>
</dbReference>
<dbReference type="PANTHER" id="PTHR10578">
    <property type="entry name" value="S -2-HYDROXY-ACID OXIDASE-RELATED"/>
    <property type="match status" value="1"/>
</dbReference>
<organism evidence="9 10">
    <name type="scientific">Aphis glycines</name>
    <name type="common">Soybean aphid</name>
    <dbReference type="NCBI Taxonomy" id="307491"/>
    <lineage>
        <taxon>Eukaryota</taxon>
        <taxon>Metazoa</taxon>
        <taxon>Ecdysozoa</taxon>
        <taxon>Arthropoda</taxon>
        <taxon>Hexapoda</taxon>
        <taxon>Insecta</taxon>
        <taxon>Pterygota</taxon>
        <taxon>Neoptera</taxon>
        <taxon>Paraneoptera</taxon>
        <taxon>Hemiptera</taxon>
        <taxon>Sternorrhyncha</taxon>
        <taxon>Aphidomorpha</taxon>
        <taxon>Aphidoidea</taxon>
        <taxon>Aphididae</taxon>
        <taxon>Aphidini</taxon>
        <taxon>Aphis</taxon>
        <taxon>Aphis</taxon>
    </lineage>
</organism>
<evidence type="ECO:0000256" key="6">
    <source>
        <dbReference type="ARBA" id="ARBA00029325"/>
    </source>
</evidence>
<dbReference type="EC" id="1.1.3.15" evidence="2"/>
<gene>
    <name evidence="9" type="ORF">AGLY_010518</name>
</gene>
<dbReference type="Proteomes" id="UP000475862">
    <property type="component" value="Unassembled WGS sequence"/>
</dbReference>
<dbReference type="InterPro" id="IPR049448">
    <property type="entry name" value="ACAD9/ACADV-like_C"/>
</dbReference>
<evidence type="ECO:0000259" key="8">
    <source>
        <dbReference type="PROSITE" id="PS51349"/>
    </source>
</evidence>
<dbReference type="EMBL" id="VYZN01000041">
    <property type="protein sequence ID" value="KAE9531312.1"/>
    <property type="molecule type" value="Genomic_DNA"/>
</dbReference>
<dbReference type="GO" id="GO:0016627">
    <property type="term" value="F:oxidoreductase activity, acting on the CH-CH group of donors"/>
    <property type="evidence" value="ECO:0007669"/>
    <property type="project" value="InterPro"/>
</dbReference>
<evidence type="ECO:0000256" key="2">
    <source>
        <dbReference type="ARBA" id="ARBA00013087"/>
    </source>
</evidence>
<dbReference type="Pfam" id="PF21343">
    <property type="entry name" value="ACAD9-ACADV_C"/>
    <property type="match status" value="1"/>
</dbReference>
<dbReference type="Pfam" id="PF01070">
    <property type="entry name" value="FMN_dh"/>
    <property type="match status" value="2"/>
</dbReference>
<dbReference type="InterPro" id="IPR009100">
    <property type="entry name" value="AcylCoA_DH/oxidase_NM_dom_sf"/>
</dbReference>
<dbReference type="InterPro" id="IPR000262">
    <property type="entry name" value="FMN-dep_DH"/>
</dbReference>
<reference evidence="9 10" key="1">
    <citation type="submission" date="2019-08" db="EMBL/GenBank/DDBJ databases">
        <title>The genome of the soybean aphid Biotype 1, its phylome, world population structure and adaptation to the North American continent.</title>
        <authorList>
            <person name="Giordano R."/>
            <person name="Donthu R.K."/>
            <person name="Hernandez A.G."/>
            <person name="Wright C.L."/>
            <person name="Zimin A.V."/>
        </authorList>
    </citation>
    <scope>NUCLEOTIDE SEQUENCE [LARGE SCALE GENOMIC DNA]</scope>
    <source>
        <tissue evidence="9">Whole aphids</tissue>
    </source>
</reference>
<dbReference type="Gene3D" id="1.20.140.10">
    <property type="entry name" value="Butyryl-CoA Dehydrogenase, subunit A, domain 3"/>
    <property type="match status" value="2"/>
</dbReference>
<dbReference type="PROSITE" id="PS00557">
    <property type="entry name" value="FMN_HYDROXY_ACID_DH_1"/>
    <property type="match status" value="1"/>
</dbReference>
<comment type="caution">
    <text evidence="9">The sequence shown here is derived from an EMBL/GenBank/DDBJ whole genome shotgun (WGS) entry which is preliminary data.</text>
</comment>
<evidence type="ECO:0000256" key="5">
    <source>
        <dbReference type="ARBA" id="ARBA00024042"/>
    </source>
</evidence>
<keyword evidence="10" id="KW-1185">Reference proteome</keyword>
<keyword evidence="3" id="KW-0809">Transit peptide</keyword>
<dbReference type="CDD" id="cd02809">
    <property type="entry name" value="alpha_hydroxyacid_oxid_FMN"/>
    <property type="match status" value="1"/>
</dbReference>
<dbReference type="SUPFAM" id="SSF51395">
    <property type="entry name" value="FMN-linked oxidoreductases"/>
    <property type="match status" value="1"/>
</dbReference>
<accession>A0A6G0TDS7</accession>
<comment type="catalytic activity">
    <reaction evidence="7">
        <text>2-hydroxyoctanoate + O2 = 2-oxooctanoate + H2O2</text>
        <dbReference type="Rhea" id="RHEA:67940"/>
        <dbReference type="ChEBI" id="CHEBI:15379"/>
        <dbReference type="ChEBI" id="CHEBI:16240"/>
        <dbReference type="ChEBI" id="CHEBI:133514"/>
        <dbReference type="ChEBI" id="CHEBI:176689"/>
    </reaction>
    <physiologicalReaction direction="left-to-right" evidence="7">
        <dbReference type="Rhea" id="RHEA:67941"/>
    </physiologicalReaction>
</comment>
<proteinExistence type="inferred from homology"/>
<comment type="cofactor">
    <cofactor evidence="1">
        <name>FMN</name>
        <dbReference type="ChEBI" id="CHEBI:58210"/>
    </cofactor>
</comment>
<dbReference type="GO" id="GO:0003973">
    <property type="term" value="F:(S)-2-hydroxy-acid oxidase activity"/>
    <property type="evidence" value="ECO:0007669"/>
    <property type="project" value="UniProtKB-EC"/>
</dbReference>
<comment type="similarity">
    <text evidence="5">Belongs to the FMN-dependent alpha-hydroxy acid dehydrogenase family.</text>
</comment>
<evidence type="ECO:0000256" key="4">
    <source>
        <dbReference type="ARBA" id="ARBA00023002"/>
    </source>
</evidence>
<dbReference type="GO" id="GO:0001561">
    <property type="term" value="P:fatty acid alpha-oxidation"/>
    <property type="evidence" value="ECO:0007669"/>
    <property type="project" value="TreeGrafter"/>
</dbReference>
<dbReference type="InterPro" id="IPR012133">
    <property type="entry name" value="Alpha-hydoxy_acid_DH_FMN"/>
</dbReference>
<dbReference type="Pfam" id="PF02771">
    <property type="entry name" value="Acyl-CoA_dh_N"/>
    <property type="match status" value="1"/>
</dbReference>
<dbReference type="SUPFAM" id="SSF56645">
    <property type="entry name" value="Acyl-CoA dehydrogenase NM domain-like"/>
    <property type="match status" value="1"/>
</dbReference>
<evidence type="ECO:0000256" key="1">
    <source>
        <dbReference type="ARBA" id="ARBA00001917"/>
    </source>
</evidence>
<dbReference type="InterPro" id="IPR037396">
    <property type="entry name" value="FMN_HAD"/>
</dbReference>
<dbReference type="AlphaFoldDB" id="A0A6G0TDS7"/>
<dbReference type="FunFam" id="3.20.20.70:FF:000056">
    <property type="entry name" value="hydroxyacid oxidase 2"/>
    <property type="match status" value="1"/>
</dbReference>